<feature type="domain" description="DUF3048" evidence="2">
    <location>
        <begin position="39"/>
        <end position="181"/>
    </location>
</feature>
<evidence type="ECO:0000259" key="2">
    <source>
        <dbReference type="Pfam" id="PF11258"/>
    </source>
</evidence>
<feature type="domain" description="DUF3048" evidence="3">
    <location>
        <begin position="218"/>
        <end position="324"/>
    </location>
</feature>
<evidence type="ECO:0000313" key="5">
    <source>
        <dbReference type="Proteomes" id="UP001652409"/>
    </source>
</evidence>
<keyword evidence="5" id="KW-1185">Reference proteome</keyword>
<sequence length="338" mass="37995">MKKKLFRMLTGLILSCSLAGSSTVMAQEADSSDTVKSYLTGEDVPASIGRRRPVAVMLGNDRNGAPQSGLTNAGVIYEAPVEGQITRLMGIFEDYDNLEKIGSVRSCRDYYIFYANEFNAIYTHYGQAAYALPYLEQHAIDNLNGLTMGSTAFFRTTDRQAPHNAYTTPQLLQNGIDAMGYSQEYKSDYTGHYLFAEDGTETTLDNGTAANVVKLDNYGDNHPWFEYNADTKEYSRFQFGEAHIDELNGQQLTCDNIILQYSAYKPYDSNGYLNVDVMTPGQGKFITRGKAIDIRWEKDSPWGITHYYDANDQEIRLNPGRTWVAIIQNDKVDSISYQ</sequence>
<dbReference type="SUPFAM" id="SSF159774">
    <property type="entry name" value="YerB-like"/>
    <property type="match status" value="1"/>
</dbReference>
<dbReference type="InterPro" id="IPR021416">
    <property type="entry name" value="DUF3048_N"/>
</dbReference>
<gene>
    <name evidence="4" type="ORF">OCV61_05355</name>
</gene>
<keyword evidence="1" id="KW-0732">Signal</keyword>
<evidence type="ECO:0000256" key="1">
    <source>
        <dbReference type="SAM" id="SignalP"/>
    </source>
</evidence>
<dbReference type="Proteomes" id="UP001652409">
    <property type="component" value="Unassembled WGS sequence"/>
</dbReference>
<organism evidence="4 5">
    <name type="scientific">Blautia ammoniilytica</name>
    <dbReference type="NCBI Taxonomy" id="2981782"/>
    <lineage>
        <taxon>Bacteria</taxon>
        <taxon>Bacillati</taxon>
        <taxon>Bacillota</taxon>
        <taxon>Clostridia</taxon>
        <taxon>Lachnospirales</taxon>
        <taxon>Lachnospiraceae</taxon>
        <taxon>Blautia</taxon>
    </lineage>
</organism>
<name>A0ABT2TRH8_9FIRM</name>
<dbReference type="Gene3D" id="3.50.90.10">
    <property type="entry name" value="YerB-like"/>
    <property type="match status" value="1"/>
</dbReference>
<dbReference type="EMBL" id="JAOQJL010000008">
    <property type="protein sequence ID" value="MCU6764840.1"/>
    <property type="molecule type" value="Genomic_DNA"/>
</dbReference>
<proteinExistence type="predicted"/>
<dbReference type="Pfam" id="PF11258">
    <property type="entry name" value="DUF3048"/>
    <property type="match status" value="1"/>
</dbReference>
<reference evidence="4 5" key="1">
    <citation type="journal article" date="2021" name="ISME Commun">
        <title>Automated analysis of genomic sequences facilitates high-throughput and comprehensive description of bacteria.</title>
        <authorList>
            <person name="Hitch T.C.A."/>
        </authorList>
    </citation>
    <scope>NUCLEOTIDE SEQUENCE [LARGE SCALE GENOMIC DNA]</scope>
    <source>
        <strain evidence="4 5">Sanger_23</strain>
    </source>
</reference>
<feature type="chain" id="PRO_5046311709" evidence="1">
    <location>
        <begin position="27"/>
        <end position="338"/>
    </location>
</feature>
<dbReference type="Pfam" id="PF17479">
    <property type="entry name" value="DUF3048_C"/>
    <property type="match status" value="1"/>
</dbReference>
<comment type="caution">
    <text evidence="4">The sequence shown here is derived from an EMBL/GenBank/DDBJ whole genome shotgun (WGS) entry which is preliminary data.</text>
</comment>
<accession>A0ABT2TRH8</accession>
<dbReference type="InterPro" id="IPR035328">
    <property type="entry name" value="DUF3048_C"/>
</dbReference>
<dbReference type="InterPro" id="IPR023158">
    <property type="entry name" value="YerB-like_sf"/>
</dbReference>
<protein>
    <submittedName>
        <fullName evidence="4">DUF3048 domain-containing protein</fullName>
    </submittedName>
</protein>
<evidence type="ECO:0000259" key="3">
    <source>
        <dbReference type="Pfam" id="PF17479"/>
    </source>
</evidence>
<dbReference type="RefSeq" id="WP_262582697.1">
    <property type="nucleotide sequence ID" value="NZ_JAOQJL010000008.1"/>
</dbReference>
<feature type="signal peptide" evidence="1">
    <location>
        <begin position="1"/>
        <end position="26"/>
    </location>
</feature>
<evidence type="ECO:0000313" key="4">
    <source>
        <dbReference type="EMBL" id="MCU6764840.1"/>
    </source>
</evidence>